<dbReference type="GO" id="GO:0005739">
    <property type="term" value="C:mitochondrion"/>
    <property type="evidence" value="ECO:0007669"/>
    <property type="project" value="GOC"/>
</dbReference>
<dbReference type="InParanoid" id="A0A6P9DEB5"/>
<dbReference type="CTD" id="55101"/>
<dbReference type="GeneID" id="117677698"/>
<dbReference type="PANTHER" id="PTHR13318:SF186">
    <property type="entry name" value="DISTAL MEMBRANE-ARM ASSEMBLY COMPLEX PROTEIN 2"/>
    <property type="match status" value="1"/>
</dbReference>
<sequence length="258" mass="29485">MAAPMLLRQSKQLTSLYISCRFGSTSEGLSSNPRKGGIFQYLSSRFYDIETFVEVSRKFKRWKMEKGNKYDAKLHEHYGSDIGAAIFVLKLKGAIRFQDQMDWLRTNPKEEESRDFQEYCGKSLEAIDLSGSFVSYIGLKNLTNLRGLKHLDLSRCPLIDDWCLTQLHPFAGTLQTLSLAGCPRITEKGLPCLHHFESLKSLDVTNLPSVSHPLLIRILLEEMLPRCYILAMDDQENADSPTEREKEWIFPTPSKLST</sequence>
<evidence type="ECO:0000256" key="1">
    <source>
        <dbReference type="ARBA" id="ARBA00006901"/>
    </source>
</evidence>
<dbReference type="GO" id="GO:0031146">
    <property type="term" value="P:SCF-dependent proteasomal ubiquitin-dependent protein catabolic process"/>
    <property type="evidence" value="ECO:0007669"/>
    <property type="project" value="TreeGrafter"/>
</dbReference>
<dbReference type="AlphaFoldDB" id="A0A6P9DEB5"/>
<feature type="region of interest" description="Disordered" evidence="6">
    <location>
        <begin position="238"/>
        <end position="258"/>
    </location>
</feature>
<evidence type="ECO:0000256" key="2">
    <source>
        <dbReference type="ARBA" id="ARBA00057777"/>
    </source>
</evidence>
<evidence type="ECO:0000256" key="4">
    <source>
        <dbReference type="ARBA" id="ARBA00072316"/>
    </source>
</evidence>
<evidence type="ECO:0000256" key="5">
    <source>
        <dbReference type="ARBA" id="ARBA00076566"/>
    </source>
</evidence>
<comment type="subunit">
    <text evidence="3">Interacts with incompletely assembled mitochondrial NADH:ubiquinone oxidoreductase complex (complex I).</text>
</comment>
<keyword evidence="8" id="KW-1185">Reference proteome</keyword>
<dbReference type="RefSeq" id="XP_034293967.1">
    <property type="nucleotide sequence ID" value="XM_034438076.2"/>
</dbReference>
<reference evidence="9" key="1">
    <citation type="submission" date="2025-08" db="UniProtKB">
        <authorList>
            <consortium name="RefSeq"/>
        </authorList>
    </citation>
    <scope>IDENTIFICATION</scope>
    <source>
        <tissue evidence="9">Blood</tissue>
    </source>
</reference>
<protein>
    <recommendedName>
        <fullName evidence="4">Distal membrane-arm assembly complex protein 2</fullName>
    </recommendedName>
    <alternativeName>
        <fullName evidence="5">ATP synthase subunit s-like protein</fullName>
    </alternativeName>
</protein>
<dbReference type="KEGG" id="pgut:117677698"/>
<dbReference type="PANTHER" id="PTHR13318">
    <property type="entry name" value="PARTNER OF PAIRED, ISOFORM B-RELATED"/>
    <property type="match status" value="1"/>
</dbReference>
<accession>A0A6P9DEB5</accession>
<feature type="domain" description="F-box/LRR-repeat protein 15-like leucin rich repeat" evidence="7">
    <location>
        <begin position="122"/>
        <end position="218"/>
    </location>
</feature>
<evidence type="ECO:0000313" key="8">
    <source>
        <dbReference type="Proteomes" id="UP001652622"/>
    </source>
</evidence>
<organism evidence="8 9">
    <name type="scientific">Pantherophis guttatus</name>
    <name type="common">Corn snake</name>
    <name type="synonym">Elaphe guttata</name>
    <dbReference type="NCBI Taxonomy" id="94885"/>
    <lineage>
        <taxon>Eukaryota</taxon>
        <taxon>Metazoa</taxon>
        <taxon>Chordata</taxon>
        <taxon>Craniata</taxon>
        <taxon>Vertebrata</taxon>
        <taxon>Euteleostomi</taxon>
        <taxon>Lepidosauria</taxon>
        <taxon>Squamata</taxon>
        <taxon>Bifurcata</taxon>
        <taxon>Unidentata</taxon>
        <taxon>Episquamata</taxon>
        <taxon>Toxicofera</taxon>
        <taxon>Serpentes</taxon>
        <taxon>Colubroidea</taxon>
        <taxon>Colubridae</taxon>
        <taxon>Colubrinae</taxon>
        <taxon>Pantherophis</taxon>
    </lineage>
</organism>
<name>A0A6P9DEB5_PANGU</name>
<proteinExistence type="inferred from homology"/>
<dbReference type="Proteomes" id="UP001652622">
    <property type="component" value="Unplaced"/>
</dbReference>
<dbReference type="OMA" id="GFRFAGQ"/>
<dbReference type="Pfam" id="PF25372">
    <property type="entry name" value="DUF7885"/>
    <property type="match status" value="1"/>
</dbReference>
<evidence type="ECO:0000256" key="6">
    <source>
        <dbReference type="SAM" id="MobiDB-lite"/>
    </source>
</evidence>
<dbReference type="InterPro" id="IPR032675">
    <property type="entry name" value="LRR_dom_sf"/>
</dbReference>
<evidence type="ECO:0000256" key="3">
    <source>
        <dbReference type="ARBA" id="ARBA00062608"/>
    </source>
</evidence>
<dbReference type="Gene3D" id="3.80.10.10">
    <property type="entry name" value="Ribonuclease Inhibitor"/>
    <property type="match status" value="1"/>
</dbReference>
<dbReference type="InterPro" id="IPR057207">
    <property type="entry name" value="FBXL15_LRR"/>
</dbReference>
<comment type="similarity">
    <text evidence="1">Belongs to the ATP synthase subunit s family.</text>
</comment>
<gene>
    <name evidence="9" type="primary">DMAC2</name>
</gene>
<evidence type="ECO:0000313" key="9">
    <source>
        <dbReference type="RefSeq" id="XP_034293967.1"/>
    </source>
</evidence>
<comment type="function">
    <text evidence="2">Required for the assembly of the mitochondrial NADH:ubiquinone oxidoreductase complex (complex I). Involved in the assembly of the distal region of complex I.</text>
</comment>
<dbReference type="GO" id="GO:0032981">
    <property type="term" value="P:mitochondrial respiratory chain complex I assembly"/>
    <property type="evidence" value="ECO:0007669"/>
    <property type="project" value="TreeGrafter"/>
</dbReference>
<dbReference type="OrthoDB" id="5859291at2759"/>
<evidence type="ECO:0000259" key="7">
    <source>
        <dbReference type="Pfam" id="PF25372"/>
    </source>
</evidence>
<dbReference type="SUPFAM" id="SSF52047">
    <property type="entry name" value="RNI-like"/>
    <property type="match status" value="1"/>
</dbReference>
<dbReference type="FunFam" id="3.80.10.10:FF:000168">
    <property type="entry name" value="Distal membrane arm assembly complex 2"/>
    <property type="match status" value="1"/>
</dbReference>
<dbReference type="GO" id="GO:0019005">
    <property type="term" value="C:SCF ubiquitin ligase complex"/>
    <property type="evidence" value="ECO:0007669"/>
    <property type="project" value="TreeGrafter"/>
</dbReference>